<sequence>MRRGDIVVSVDGHYVVTATALQRLMVEDAIERRFEMTVWRNGALVDVVVEPRELTER</sequence>
<gene>
    <name evidence="1" type="ORF">MYXE_25190</name>
</gene>
<reference evidence="1 2" key="1">
    <citation type="submission" date="2019-12" db="EMBL/GenBank/DDBJ databases">
        <title>Complete genome sequence of Mycolicibacterium xenopi str. JCM15661T.</title>
        <authorList>
            <person name="Yoshida M."/>
            <person name="Fukano H."/>
            <person name="Asakura T."/>
            <person name="Hoshino Y."/>
        </authorList>
    </citation>
    <scope>NUCLEOTIDE SEQUENCE [LARGE SCALE GENOMIC DNA]</scope>
    <source>
        <strain evidence="1 2">JCM 15661T</strain>
    </source>
</reference>
<dbReference type="EMBL" id="AP022314">
    <property type="protein sequence ID" value="BBU22729.1"/>
    <property type="molecule type" value="Genomic_DNA"/>
</dbReference>
<protein>
    <recommendedName>
        <fullName evidence="3">PDZ domain-containing protein</fullName>
    </recommendedName>
</protein>
<dbReference type="InterPro" id="IPR036034">
    <property type="entry name" value="PDZ_sf"/>
</dbReference>
<proteinExistence type="predicted"/>
<dbReference type="Proteomes" id="UP000464624">
    <property type="component" value="Chromosome"/>
</dbReference>
<dbReference type="AlphaFoldDB" id="A0AAD1H0A2"/>
<dbReference type="Gene3D" id="2.30.42.10">
    <property type="match status" value="1"/>
</dbReference>
<name>A0AAD1H0A2_MYCXE</name>
<dbReference type="KEGG" id="mxe:MYXE_25190"/>
<accession>A0AAD1H0A2</accession>
<evidence type="ECO:0000313" key="2">
    <source>
        <dbReference type="Proteomes" id="UP000464624"/>
    </source>
</evidence>
<evidence type="ECO:0000313" key="1">
    <source>
        <dbReference type="EMBL" id="BBU22729.1"/>
    </source>
</evidence>
<dbReference type="SUPFAM" id="SSF50156">
    <property type="entry name" value="PDZ domain-like"/>
    <property type="match status" value="1"/>
</dbReference>
<evidence type="ECO:0008006" key="3">
    <source>
        <dbReference type="Google" id="ProtNLM"/>
    </source>
</evidence>
<organism evidence="1 2">
    <name type="scientific">Mycobacterium xenopi</name>
    <dbReference type="NCBI Taxonomy" id="1789"/>
    <lineage>
        <taxon>Bacteria</taxon>
        <taxon>Bacillati</taxon>
        <taxon>Actinomycetota</taxon>
        <taxon>Actinomycetes</taxon>
        <taxon>Mycobacteriales</taxon>
        <taxon>Mycobacteriaceae</taxon>
        <taxon>Mycobacterium</taxon>
    </lineage>
</organism>